<dbReference type="AlphaFoldDB" id="G4YYL2"/>
<proteinExistence type="predicted"/>
<dbReference type="InParanoid" id="G4YYL2"/>
<dbReference type="PANTHER" id="PTHR37066:SF1">
    <property type="entry name" value="LNS2_PITP DOMAIN-CONTAINING PROTEIN"/>
    <property type="match status" value="1"/>
</dbReference>
<name>G4YYL2_PHYSP</name>
<dbReference type="Proteomes" id="UP000002640">
    <property type="component" value="Unassembled WGS sequence"/>
</dbReference>
<reference evidence="2 3" key="1">
    <citation type="journal article" date="2006" name="Science">
        <title>Phytophthora genome sequences uncover evolutionary origins and mechanisms of pathogenesis.</title>
        <authorList>
            <person name="Tyler B.M."/>
            <person name="Tripathy S."/>
            <person name="Zhang X."/>
            <person name="Dehal P."/>
            <person name="Jiang R.H."/>
            <person name="Aerts A."/>
            <person name="Arredondo F.D."/>
            <person name="Baxter L."/>
            <person name="Bensasson D."/>
            <person name="Beynon J.L."/>
            <person name="Chapman J."/>
            <person name="Damasceno C.M."/>
            <person name="Dorrance A.E."/>
            <person name="Dou D."/>
            <person name="Dickerman A.W."/>
            <person name="Dubchak I.L."/>
            <person name="Garbelotto M."/>
            <person name="Gijzen M."/>
            <person name="Gordon S.G."/>
            <person name="Govers F."/>
            <person name="Grunwald N.J."/>
            <person name="Huang W."/>
            <person name="Ivors K.L."/>
            <person name="Jones R.W."/>
            <person name="Kamoun S."/>
            <person name="Krampis K."/>
            <person name="Lamour K.H."/>
            <person name="Lee M.K."/>
            <person name="McDonald W.H."/>
            <person name="Medina M."/>
            <person name="Meijer H.J."/>
            <person name="Nordberg E.K."/>
            <person name="Maclean D.J."/>
            <person name="Ospina-Giraldo M.D."/>
            <person name="Morris P.F."/>
            <person name="Phuntumart V."/>
            <person name="Putnam N.H."/>
            <person name="Rash S."/>
            <person name="Rose J.K."/>
            <person name="Sakihama Y."/>
            <person name="Salamov A.A."/>
            <person name="Savidor A."/>
            <person name="Scheuring C.F."/>
            <person name="Smith B.M."/>
            <person name="Sobral B.W."/>
            <person name="Terry A."/>
            <person name="Torto-Alalibo T.A."/>
            <person name="Win J."/>
            <person name="Xu Z."/>
            <person name="Zhang H."/>
            <person name="Grigoriev I.V."/>
            <person name="Rokhsar D.S."/>
            <person name="Boore J.L."/>
        </authorList>
    </citation>
    <scope>NUCLEOTIDE SEQUENCE [LARGE SCALE GENOMIC DNA]</scope>
    <source>
        <strain evidence="2 3">P6497</strain>
    </source>
</reference>
<protein>
    <submittedName>
        <fullName evidence="2">Uncharacterized protein</fullName>
    </submittedName>
</protein>
<dbReference type="KEGG" id="psoj:PHYSODRAFT_344884"/>
<dbReference type="OMA" id="RETWGID"/>
<evidence type="ECO:0000313" key="3">
    <source>
        <dbReference type="Proteomes" id="UP000002640"/>
    </source>
</evidence>
<dbReference type="RefSeq" id="XP_009520418.1">
    <property type="nucleotide sequence ID" value="XM_009522123.1"/>
</dbReference>
<evidence type="ECO:0000313" key="2">
    <source>
        <dbReference type="EMBL" id="EGZ25130.1"/>
    </source>
</evidence>
<gene>
    <name evidence="2" type="ORF">PHYSODRAFT_344884</name>
</gene>
<dbReference type="GeneID" id="20648672"/>
<sequence length="505" mass="59035">MSEDKKRGASADGPRAQQASPRRRRQPQHLQPQYPEDRDGRWKTLAVNNPVAWQEAVKPSLLTFLKIKKHLMVPVAFVVPRGDDAWPRAAWGYPLGKHAAWLRKQWREGGRGIDPTQSKELDEMPFAWDWSQHKWDLFLLPALRRYFELNGHTDVSTDFRIPKESPEWPDHLRGYYLGCKVLNIRNRDDYAKQVEADQDELERLHFCHDSTLYDRDWREKVEPALTVFRQEFGHCNVKSAFVVPSQSPWPESTWGMHLGITVQNIRRGDFGRYKQELDELGFVWDNSEWEWGERIMPAFEAFQRLQGHCRVPAHFVVPSEDKWPTQSWGLKLGRVVSQIRSRGYYSAQVSRDKARLKELGFIWSCCEFEWSERVMPALETFHLLHGHCRVSASYVVPSEASWPKEVHGLKLGFVLKNFRQRASYFDQVARAMDSLEAIDFDSRIADSRWGERVEPLLATFEQLHGHRNVPRNFVVPSVSPWEEKDWGVQLGKLEQREPPRAEVDS</sequence>
<feature type="region of interest" description="Disordered" evidence="1">
    <location>
        <begin position="1"/>
        <end position="41"/>
    </location>
</feature>
<dbReference type="PANTHER" id="PTHR37066">
    <property type="entry name" value="HELICASE-ASSOCIATED"/>
    <property type="match status" value="1"/>
</dbReference>
<evidence type="ECO:0000256" key="1">
    <source>
        <dbReference type="SAM" id="MobiDB-lite"/>
    </source>
</evidence>
<accession>G4YYL2</accession>
<dbReference type="STRING" id="1094619.G4YYL2"/>
<dbReference type="EMBL" id="JH159152">
    <property type="protein sequence ID" value="EGZ25130.1"/>
    <property type="molecule type" value="Genomic_DNA"/>
</dbReference>
<organism evidence="2 3">
    <name type="scientific">Phytophthora sojae (strain P6497)</name>
    <name type="common">Soybean stem and root rot agent</name>
    <name type="synonym">Phytophthora megasperma f. sp. glycines</name>
    <dbReference type="NCBI Taxonomy" id="1094619"/>
    <lineage>
        <taxon>Eukaryota</taxon>
        <taxon>Sar</taxon>
        <taxon>Stramenopiles</taxon>
        <taxon>Oomycota</taxon>
        <taxon>Peronosporomycetes</taxon>
        <taxon>Peronosporales</taxon>
        <taxon>Peronosporaceae</taxon>
        <taxon>Phytophthora</taxon>
    </lineage>
</organism>
<keyword evidence="3" id="KW-1185">Reference proteome</keyword>